<comment type="caution">
    <text evidence="10">The sequence shown here is derived from an EMBL/GenBank/DDBJ whole genome shotgun (WGS) entry which is preliminary data.</text>
</comment>
<dbReference type="FunFam" id="3.10.20.370:FF:000001">
    <property type="entry name" value="Retrovirus-related Pol polyprotein from transposon 17.6-like protein"/>
    <property type="match status" value="1"/>
</dbReference>
<dbReference type="Proteomes" id="UP000663823">
    <property type="component" value="Unassembled WGS sequence"/>
</dbReference>
<dbReference type="PANTHER" id="PTHR37984">
    <property type="entry name" value="PROTEIN CBG26694"/>
    <property type="match status" value="1"/>
</dbReference>
<keyword evidence="4" id="KW-0255">Endonuclease</keyword>
<dbReference type="InterPro" id="IPR041577">
    <property type="entry name" value="RT_RNaseH_2"/>
</dbReference>
<proteinExistence type="predicted"/>
<dbReference type="CDD" id="cd01647">
    <property type="entry name" value="RT_LTR"/>
    <property type="match status" value="1"/>
</dbReference>
<dbReference type="InterPro" id="IPR012337">
    <property type="entry name" value="RNaseH-like_sf"/>
</dbReference>
<feature type="domain" description="Integrase catalytic" evidence="8">
    <location>
        <begin position="1026"/>
        <end position="1183"/>
    </location>
</feature>
<gene>
    <name evidence="10" type="ORF">OTI717_LOCUS22789</name>
    <name evidence="9" type="ORF">RFH988_LOCUS25454</name>
</gene>
<evidence type="ECO:0000313" key="10">
    <source>
        <dbReference type="EMBL" id="CAF3881688.1"/>
    </source>
</evidence>
<dbReference type="OrthoDB" id="775972at2759"/>
<evidence type="ECO:0000256" key="4">
    <source>
        <dbReference type="ARBA" id="ARBA00022759"/>
    </source>
</evidence>
<dbReference type="GO" id="GO:0016779">
    <property type="term" value="F:nucleotidyltransferase activity"/>
    <property type="evidence" value="ECO:0007669"/>
    <property type="project" value="UniProtKB-KW"/>
</dbReference>
<dbReference type="InterPro" id="IPR001584">
    <property type="entry name" value="Integrase_cat-core"/>
</dbReference>
<dbReference type="InterPro" id="IPR000477">
    <property type="entry name" value="RT_dom"/>
</dbReference>
<feature type="compositionally biased region" description="Basic residues" evidence="6">
    <location>
        <begin position="1292"/>
        <end position="1301"/>
    </location>
</feature>
<keyword evidence="3" id="KW-0540">Nuclease</keyword>
<dbReference type="InterPro" id="IPR043502">
    <property type="entry name" value="DNA/RNA_pol_sf"/>
</dbReference>
<dbReference type="InterPro" id="IPR036397">
    <property type="entry name" value="RNaseH_sf"/>
</dbReference>
<dbReference type="InterPro" id="IPR041588">
    <property type="entry name" value="Integrase_H2C2"/>
</dbReference>
<evidence type="ECO:0000313" key="11">
    <source>
        <dbReference type="Proteomes" id="UP000663823"/>
    </source>
</evidence>
<evidence type="ECO:0000259" key="8">
    <source>
        <dbReference type="PROSITE" id="PS50994"/>
    </source>
</evidence>
<dbReference type="Pfam" id="PF00078">
    <property type="entry name" value="RVT_1"/>
    <property type="match status" value="1"/>
</dbReference>
<dbReference type="GO" id="GO:0003676">
    <property type="term" value="F:nucleic acid binding"/>
    <property type="evidence" value="ECO:0007669"/>
    <property type="project" value="InterPro"/>
</dbReference>
<dbReference type="InterPro" id="IPR043128">
    <property type="entry name" value="Rev_trsase/Diguanyl_cyclase"/>
</dbReference>
<evidence type="ECO:0000259" key="7">
    <source>
        <dbReference type="PROSITE" id="PS50878"/>
    </source>
</evidence>
<keyword evidence="1" id="KW-0808">Transferase</keyword>
<keyword evidence="5" id="KW-0511">Multifunctional enzyme</keyword>
<dbReference type="FunFam" id="3.30.70.270:FF:000020">
    <property type="entry name" value="Transposon Tf2-6 polyprotein-like Protein"/>
    <property type="match status" value="1"/>
</dbReference>
<dbReference type="Proteomes" id="UP000663882">
    <property type="component" value="Unassembled WGS sequence"/>
</dbReference>
<feature type="domain" description="Reverse transcriptase" evidence="7">
    <location>
        <begin position="476"/>
        <end position="654"/>
    </location>
</feature>
<dbReference type="GO" id="GO:0015074">
    <property type="term" value="P:DNA integration"/>
    <property type="evidence" value="ECO:0007669"/>
    <property type="project" value="InterPro"/>
</dbReference>
<dbReference type="Gene3D" id="3.30.70.270">
    <property type="match status" value="2"/>
</dbReference>
<evidence type="ECO:0008006" key="12">
    <source>
        <dbReference type="Google" id="ProtNLM"/>
    </source>
</evidence>
<dbReference type="PANTHER" id="PTHR37984:SF5">
    <property type="entry name" value="PROTEIN NYNRIN-LIKE"/>
    <property type="match status" value="1"/>
</dbReference>
<dbReference type="Gene3D" id="3.30.420.10">
    <property type="entry name" value="Ribonuclease H-like superfamily/Ribonuclease H"/>
    <property type="match status" value="1"/>
</dbReference>
<evidence type="ECO:0000256" key="3">
    <source>
        <dbReference type="ARBA" id="ARBA00022722"/>
    </source>
</evidence>
<dbReference type="Pfam" id="PF00665">
    <property type="entry name" value="rve"/>
    <property type="match status" value="1"/>
</dbReference>
<accession>A0A819G804</accession>
<dbReference type="SUPFAM" id="SSF50630">
    <property type="entry name" value="Acid proteases"/>
    <property type="match status" value="1"/>
</dbReference>
<dbReference type="Gene3D" id="1.10.340.70">
    <property type="match status" value="1"/>
</dbReference>
<dbReference type="SUPFAM" id="SSF56672">
    <property type="entry name" value="DNA/RNA polymerases"/>
    <property type="match status" value="1"/>
</dbReference>
<dbReference type="Gene3D" id="4.10.60.10">
    <property type="entry name" value="Zinc finger, CCHC-type"/>
    <property type="match status" value="1"/>
</dbReference>
<dbReference type="Pfam" id="PF17919">
    <property type="entry name" value="RT_RNaseH_2"/>
    <property type="match status" value="1"/>
</dbReference>
<dbReference type="FunFam" id="1.10.340.70:FF:000003">
    <property type="entry name" value="Protein CBG25708"/>
    <property type="match status" value="1"/>
</dbReference>
<dbReference type="InterPro" id="IPR050951">
    <property type="entry name" value="Retrovirus_Pol_polyprotein"/>
</dbReference>
<dbReference type="PROSITE" id="PS50878">
    <property type="entry name" value="RT_POL"/>
    <property type="match status" value="1"/>
</dbReference>
<name>A0A819G804_9BILA</name>
<dbReference type="GO" id="GO:0004519">
    <property type="term" value="F:endonuclease activity"/>
    <property type="evidence" value="ECO:0007669"/>
    <property type="project" value="UniProtKB-KW"/>
</dbReference>
<dbReference type="SUPFAM" id="SSF53098">
    <property type="entry name" value="Ribonuclease H-like"/>
    <property type="match status" value="1"/>
</dbReference>
<dbReference type="InterPro" id="IPR001878">
    <property type="entry name" value="Znf_CCHC"/>
</dbReference>
<dbReference type="GO" id="GO:0008270">
    <property type="term" value="F:zinc ion binding"/>
    <property type="evidence" value="ECO:0007669"/>
    <property type="project" value="InterPro"/>
</dbReference>
<protein>
    <recommendedName>
        <fullName evidence="12">Endonuclease</fullName>
    </recommendedName>
</protein>
<dbReference type="Gene3D" id="3.10.20.370">
    <property type="match status" value="1"/>
</dbReference>
<dbReference type="InterPro" id="IPR021109">
    <property type="entry name" value="Peptidase_aspartic_dom_sf"/>
</dbReference>
<reference evidence="10" key="1">
    <citation type="submission" date="2021-02" db="EMBL/GenBank/DDBJ databases">
        <authorList>
            <person name="Nowell W R."/>
        </authorList>
    </citation>
    <scope>NUCLEOTIDE SEQUENCE</scope>
</reference>
<dbReference type="Pfam" id="PF17921">
    <property type="entry name" value="Integrase_H2C2"/>
    <property type="match status" value="1"/>
</dbReference>
<feature type="region of interest" description="Disordered" evidence="6">
    <location>
        <begin position="1252"/>
        <end position="1309"/>
    </location>
</feature>
<dbReference type="Gene3D" id="3.10.10.10">
    <property type="entry name" value="HIV Type 1 Reverse Transcriptase, subunit A, domain 1"/>
    <property type="match status" value="1"/>
</dbReference>
<dbReference type="EMBL" id="CAJNOO010001937">
    <property type="protein sequence ID" value="CAF1217400.1"/>
    <property type="molecule type" value="Genomic_DNA"/>
</dbReference>
<dbReference type="Gene3D" id="2.40.70.10">
    <property type="entry name" value="Acid Proteases"/>
    <property type="match status" value="1"/>
</dbReference>
<sequence>MATTTLTPTFQLATVSSIPTLHAFDARTSTWQSYRDRISFYFQANRIHTDQDKKALFLWSVGDTTYHLLESLIFPRSLTGEDTRFTDLIKLLDAHYDATKNIMTSTYDFYSCYQKSGQTFAEWKAELCEKLRHCGFTTSALKDKPQDRALRDMYVIGIKSQKLRQALLKEQDPDLETTEKIIQLAERLEEDVRHFGNPINHADYTVAKLHNHQPKRHKQQHTPSFVKNEYKPCETCGSTNHLRSKCRYREFTCNFCKKTGHLEKVCRQKKKEQSSTKHISTIYKLDCPNQIKQSINHSSTISLKVNGYDVTFELDTGTFNTIISMEDWYKLGSPTIRPSKLKLKCYSGNILKIKGECNVKVQYENQNYNLSMIIIHGASPPLLGLQWINIMQLDLNCIIYGQNSVQHSIHKIYTSSKLQTTLQKYKNVLNKELGHCTKVQAHIQLKSDAIPKFFKPRPIPFAYLDGVKEEIQRNVEAGIIERIDTSPWAAPIVPVKKPNGKIRLCGDFKVTINPQILIDQHPIPSIEELLARLNNGQKFTKLDLSDAYLQVELDEQSKNLVIINTPLGLFRYNRMPFGISNAPAIFQRIIDQVIAGIPNCVAYLDDILLTGANEEEHLQTLEMVLLRLSEFGLNCNPDKCLFFQDQVTYLGFIIDKNGKRPDPQRVEAIKNMPAPKNVKELEAFIGKVNYYGKFISKFSDKCKLLNHLRKKNTPWKWSQECQQAFDNLLQEIANTTTLAHFDAQLPIILATDASNYGIGAVIMHRYPDGSERPIAHASKTLTAAERNYSQIEKEALSIIYGVKKFHQYLAGRSFELNTDHQPLLAIFNPTKGIPVTTANRLQRWAIYLMGYNYTIRYKPTRSHANADALSRLPVGYDNSFIDNDADQIKYIQTQLIEQWPLKPTEIALATSNDDTLKSVRHFTLTKWPSSFSRSKNPELIPYFNNRHSLSVINDCILKDTQVIIPQQLHTRVLHMLHRAHLGTIKMKQLARAHCWWPKMDKDILDITKSCTICAQLQPLPKPQFKSWEEPKQVWSRLHMDFAGPIWNSKWLIIIDAKSKFPIVADMKNDTTAKSLCDALEQVIDWFGPPETLVSDNGPPFNSYEMNQFYDKYGINHITTAPYHPASNGLAERFVRSFKEAMLKEQQMGQTNKFTALRNILRSYRWTPHTSTGCSPANMLLQHPIRTELDMMKPHKSTKPQQQTKYAVGQLVWTLKHQLNKRPQWQQAIITRNISSMIYEIQLPDGQRYKRHQNQLRPRYSSNAQSSETDSLPDDLLNTKSQSKITDSSHSSSPKHRPRRNRKPPDRYSP</sequence>
<dbReference type="CDD" id="cd09274">
    <property type="entry name" value="RNase_HI_RT_Ty3"/>
    <property type="match status" value="1"/>
</dbReference>
<dbReference type="SMART" id="SM00343">
    <property type="entry name" value="ZnF_C2HC"/>
    <property type="match status" value="2"/>
</dbReference>
<keyword evidence="4" id="KW-0378">Hydrolase</keyword>
<evidence type="ECO:0000256" key="6">
    <source>
        <dbReference type="SAM" id="MobiDB-lite"/>
    </source>
</evidence>
<evidence type="ECO:0000256" key="5">
    <source>
        <dbReference type="ARBA" id="ARBA00023268"/>
    </source>
</evidence>
<evidence type="ECO:0000256" key="2">
    <source>
        <dbReference type="ARBA" id="ARBA00022695"/>
    </source>
</evidence>
<evidence type="ECO:0000256" key="1">
    <source>
        <dbReference type="ARBA" id="ARBA00022679"/>
    </source>
</evidence>
<keyword evidence="2" id="KW-0548">Nucleotidyltransferase</keyword>
<evidence type="ECO:0000313" key="9">
    <source>
        <dbReference type="EMBL" id="CAF1217400.1"/>
    </source>
</evidence>
<feature type="compositionally biased region" description="Polar residues" evidence="6">
    <location>
        <begin position="1259"/>
        <end position="1269"/>
    </location>
</feature>
<dbReference type="FunFam" id="3.30.420.10:FF:000063">
    <property type="entry name" value="Retrovirus-related Pol polyprotein from transposon 297-like Protein"/>
    <property type="match status" value="1"/>
</dbReference>
<dbReference type="PROSITE" id="PS50994">
    <property type="entry name" value="INTEGRASE"/>
    <property type="match status" value="1"/>
</dbReference>
<dbReference type="EMBL" id="CAJOAX010003943">
    <property type="protein sequence ID" value="CAF3881688.1"/>
    <property type="molecule type" value="Genomic_DNA"/>
</dbReference>
<organism evidence="10 11">
    <name type="scientific">Rotaria sordida</name>
    <dbReference type="NCBI Taxonomy" id="392033"/>
    <lineage>
        <taxon>Eukaryota</taxon>
        <taxon>Metazoa</taxon>
        <taxon>Spiralia</taxon>
        <taxon>Gnathifera</taxon>
        <taxon>Rotifera</taxon>
        <taxon>Eurotatoria</taxon>
        <taxon>Bdelloidea</taxon>
        <taxon>Philodinida</taxon>
        <taxon>Philodinidae</taxon>
        <taxon>Rotaria</taxon>
    </lineage>
</organism>